<feature type="compositionally biased region" description="Basic and acidic residues" evidence="12">
    <location>
        <begin position="476"/>
        <end position="492"/>
    </location>
</feature>
<feature type="binding site" evidence="11">
    <location>
        <position position="390"/>
    </location>
    <ligand>
        <name>[4Fe-4S] cluster</name>
        <dbReference type="ChEBI" id="CHEBI:49883"/>
    </ligand>
</feature>
<dbReference type="GO" id="GO:0005658">
    <property type="term" value="C:alpha DNA polymerase:primase complex"/>
    <property type="evidence" value="ECO:0007669"/>
    <property type="project" value="UniProtKB-ARBA"/>
</dbReference>
<dbReference type="InterPro" id="IPR058560">
    <property type="entry name" value="DNA_primase_C"/>
</dbReference>
<feature type="binding site" evidence="11">
    <location>
        <position position="373"/>
    </location>
    <ligand>
        <name>[4Fe-4S] cluster</name>
        <dbReference type="ChEBI" id="CHEBI:49883"/>
    </ligand>
</feature>
<keyword evidence="3 10" id="KW-0004">4Fe-4S</keyword>
<keyword evidence="5 10" id="KW-0235">DNA replication</keyword>
<proteinExistence type="inferred from homology"/>
<dbReference type="GO" id="GO:0051539">
    <property type="term" value="F:4 iron, 4 sulfur cluster binding"/>
    <property type="evidence" value="ECO:0007669"/>
    <property type="project" value="UniProtKB-UniRule"/>
</dbReference>
<evidence type="ECO:0000256" key="4">
    <source>
        <dbReference type="ARBA" id="ARBA00022515"/>
    </source>
</evidence>
<keyword evidence="9 10" id="KW-0238">DNA-binding</keyword>
<comment type="similarity">
    <text evidence="1 10">Belongs to the eukaryotic-type primase large subunit family.</text>
</comment>
<evidence type="ECO:0000256" key="10">
    <source>
        <dbReference type="PIRNR" id="PIRNR009449"/>
    </source>
</evidence>
<reference evidence="14" key="1">
    <citation type="submission" date="2020-06" db="EMBL/GenBank/DDBJ databases">
        <title>Draft genome of Bugula neritina, a colonial animal packing powerful symbionts and potential medicines.</title>
        <authorList>
            <person name="Rayko M."/>
        </authorList>
    </citation>
    <scope>NUCLEOTIDE SEQUENCE [LARGE SCALE GENOMIC DNA]</scope>
    <source>
        <strain evidence="14">Kwan_BN1</strain>
    </source>
</reference>
<evidence type="ECO:0000256" key="6">
    <source>
        <dbReference type="ARBA" id="ARBA00022723"/>
    </source>
</evidence>
<feature type="region of interest" description="Disordered" evidence="12">
    <location>
        <begin position="456"/>
        <end position="503"/>
    </location>
</feature>
<evidence type="ECO:0000256" key="9">
    <source>
        <dbReference type="ARBA" id="ARBA00023125"/>
    </source>
</evidence>
<evidence type="ECO:0000256" key="2">
    <source>
        <dbReference type="ARBA" id="ARBA00019038"/>
    </source>
</evidence>
<evidence type="ECO:0000256" key="5">
    <source>
        <dbReference type="ARBA" id="ARBA00022705"/>
    </source>
</evidence>
<keyword evidence="15" id="KW-1185">Reference proteome</keyword>
<feature type="compositionally biased region" description="Acidic residues" evidence="12">
    <location>
        <begin position="493"/>
        <end position="503"/>
    </location>
</feature>
<dbReference type="Pfam" id="PF04104">
    <property type="entry name" value="DNA_primase_lrg"/>
    <property type="match status" value="1"/>
</dbReference>
<evidence type="ECO:0000313" key="15">
    <source>
        <dbReference type="Proteomes" id="UP000593567"/>
    </source>
</evidence>
<feature type="domain" description="DNA primase large subunit C-terminal" evidence="13">
    <location>
        <begin position="283"/>
        <end position="454"/>
    </location>
</feature>
<dbReference type="PANTHER" id="PTHR10537:SF3">
    <property type="entry name" value="DNA PRIMASE LARGE SUBUNIT"/>
    <property type="match status" value="1"/>
</dbReference>
<dbReference type="PANTHER" id="PTHR10537">
    <property type="entry name" value="DNA PRIMASE LARGE SUBUNIT"/>
    <property type="match status" value="1"/>
</dbReference>
<keyword evidence="6 10" id="KW-0479">Metal-binding</keyword>
<name>A0A7J7IVQ7_BUGNE</name>
<keyword evidence="4 10" id="KW-0639">Primosome</keyword>
<comment type="caution">
    <text evidence="14">The sequence shown here is derived from an EMBL/GenBank/DDBJ whole genome shotgun (WGS) entry which is preliminary data.</text>
</comment>
<accession>A0A7J7IVQ7</accession>
<comment type="cofactor">
    <cofactor evidence="10">
        <name>[4Fe-4S] cluster</name>
        <dbReference type="ChEBI" id="CHEBI:49883"/>
    </cofactor>
    <text evidence="10">Binds 1 [4Fe-4S] cluster.</text>
</comment>
<evidence type="ECO:0000256" key="1">
    <source>
        <dbReference type="ARBA" id="ARBA00010564"/>
    </source>
</evidence>
<evidence type="ECO:0000256" key="7">
    <source>
        <dbReference type="ARBA" id="ARBA00023004"/>
    </source>
</evidence>
<feature type="binding site" evidence="11">
    <location>
        <position position="430"/>
    </location>
    <ligand>
        <name>[4Fe-4S] cluster</name>
        <dbReference type="ChEBI" id="CHEBI:49883"/>
    </ligand>
</feature>
<dbReference type="GO" id="GO:0006269">
    <property type="term" value="P:DNA replication, synthesis of primer"/>
    <property type="evidence" value="ECO:0007669"/>
    <property type="project" value="UniProtKB-KW"/>
</dbReference>
<keyword evidence="7 10" id="KW-0408">Iron</keyword>
<dbReference type="PIRSF" id="PIRSF009449">
    <property type="entry name" value="DNA_primase_large_subunit"/>
    <property type="match status" value="1"/>
</dbReference>
<sequence>MDFGQLKSKRRTLSSAFNVNPEIKKSVNLDGVNGFHSFYKMPPSGSITLQQFEYYALERLKVLKAIELNNVLKGKKFKEYCDEMRDEFRNLGWQFLCTDRLSKEDEEKDLVSHHILRLAYAKSEGKRQWFITQETELLKLRMMFSNSLLNRLLEVNQLSSNQVPAEEINELTDELRGCQTGFNMANAVYYKVDFEEVLQLVSSRKVYLSQGYAYLPASELQSFVLNKYKIHLKEQLAMACKLMPGLEEENRIMRQLKALSGGDLGTGYTTKAVGDKITCDMLDQLSLRSYPLCMQTLHNHIKVKHHAKHEGRMQYGLFLKGMGVSLEESLKYWRTQFCKGGIDTEKFDKTYAYNVRHNYGKEGKRADYSPFSCLKIISSSEPKGDECHGCPYKHSDELSLRHLLEKRKISAEATEEILGLKRQGHYQVACMSLFKATHPKEGLHGGLQHPNQYFEESQTILSGNSETSDSKMTADSSEKETAGKSNDNKENIQDIEDEFDDEM</sequence>
<protein>
    <recommendedName>
        <fullName evidence="2 10">DNA primase large subunit</fullName>
    </recommendedName>
</protein>
<dbReference type="AlphaFoldDB" id="A0A7J7IVQ7"/>
<dbReference type="InterPro" id="IPR007238">
    <property type="entry name" value="DNA_primase_lsu_euk/arc"/>
</dbReference>
<dbReference type="Pfam" id="PF26466">
    <property type="entry name" value="DNA_primase_lrg_N"/>
    <property type="match status" value="1"/>
</dbReference>
<dbReference type="EMBL" id="VXIV02003347">
    <property type="protein sequence ID" value="KAF6017992.1"/>
    <property type="molecule type" value="Genomic_DNA"/>
</dbReference>
<dbReference type="Gene3D" id="1.20.930.80">
    <property type="match status" value="1"/>
</dbReference>
<evidence type="ECO:0000313" key="14">
    <source>
        <dbReference type="EMBL" id="KAF6017992.1"/>
    </source>
</evidence>
<feature type="compositionally biased region" description="Polar residues" evidence="12">
    <location>
        <begin position="456"/>
        <end position="475"/>
    </location>
</feature>
<evidence type="ECO:0000256" key="12">
    <source>
        <dbReference type="SAM" id="MobiDB-lite"/>
    </source>
</evidence>
<feature type="binding site" evidence="11">
    <location>
        <position position="293"/>
    </location>
    <ligand>
        <name>[4Fe-4S] cluster</name>
        <dbReference type="ChEBI" id="CHEBI:49883"/>
    </ligand>
</feature>
<dbReference type="OrthoDB" id="421393at2759"/>
<organism evidence="14 15">
    <name type="scientific">Bugula neritina</name>
    <name type="common">Brown bryozoan</name>
    <name type="synonym">Sertularia neritina</name>
    <dbReference type="NCBI Taxonomy" id="10212"/>
    <lineage>
        <taxon>Eukaryota</taxon>
        <taxon>Metazoa</taxon>
        <taxon>Spiralia</taxon>
        <taxon>Lophotrochozoa</taxon>
        <taxon>Bryozoa</taxon>
        <taxon>Gymnolaemata</taxon>
        <taxon>Cheilostomatida</taxon>
        <taxon>Flustrina</taxon>
        <taxon>Buguloidea</taxon>
        <taxon>Bugulidae</taxon>
        <taxon>Bugula</taxon>
    </lineage>
</organism>
<evidence type="ECO:0000259" key="13">
    <source>
        <dbReference type="Pfam" id="PF04104"/>
    </source>
</evidence>
<dbReference type="CDD" id="cd07322">
    <property type="entry name" value="PriL_PriS_Eukaryotic"/>
    <property type="match status" value="1"/>
</dbReference>
<dbReference type="GO" id="GO:0046872">
    <property type="term" value="F:metal ion binding"/>
    <property type="evidence" value="ECO:0007669"/>
    <property type="project" value="UniProtKB-UniRule"/>
</dbReference>
<keyword evidence="8 10" id="KW-0411">Iron-sulfur</keyword>
<dbReference type="Proteomes" id="UP000593567">
    <property type="component" value="Unassembled WGS sequence"/>
</dbReference>
<dbReference type="GO" id="GO:0006270">
    <property type="term" value="P:DNA replication initiation"/>
    <property type="evidence" value="ECO:0007669"/>
    <property type="project" value="TreeGrafter"/>
</dbReference>
<gene>
    <name evidence="14" type="ORF">EB796_023673</name>
</gene>
<comment type="function">
    <text evidence="10">DNA primase is the polymerase that synthesizes small RNA primers for the Okazaki fragments made during discontinuous DNA replication.</text>
</comment>
<dbReference type="InterPro" id="IPR016558">
    <property type="entry name" value="DNA_primase_lsu_euk"/>
</dbReference>
<dbReference type="GO" id="GO:0003677">
    <property type="term" value="F:DNA binding"/>
    <property type="evidence" value="ECO:0007669"/>
    <property type="project" value="UniProtKB-UniRule"/>
</dbReference>
<evidence type="ECO:0000256" key="8">
    <source>
        <dbReference type="ARBA" id="ARBA00023014"/>
    </source>
</evidence>
<evidence type="ECO:0000256" key="3">
    <source>
        <dbReference type="ARBA" id="ARBA00022485"/>
    </source>
</evidence>
<evidence type="ECO:0000256" key="11">
    <source>
        <dbReference type="PIRSR" id="PIRSR009449-1"/>
    </source>
</evidence>